<dbReference type="SUPFAM" id="SSF52151">
    <property type="entry name" value="FabD/lysophospholipase-like"/>
    <property type="match status" value="1"/>
</dbReference>
<dbReference type="SMART" id="SM00829">
    <property type="entry name" value="PKS_ER"/>
    <property type="match status" value="1"/>
</dbReference>
<evidence type="ECO:0000256" key="15">
    <source>
        <dbReference type="ARBA" id="ARBA00052745"/>
    </source>
</evidence>
<dbReference type="InterPro" id="IPR013154">
    <property type="entry name" value="ADH-like_N"/>
</dbReference>
<evidence type="ECO:0000256" key="10">
    <source>
        <dbReference type="ARBA" id="ARBA00023268"/>
    </source>
</evidence>
<feature type="domain" description="Carrier" evidence="23">
    <location>
        <begin position="1968"/>
        <end position="2043"/>
    </location>
</feature>
<keyword evidence="4" id="KW-0597">Phosphoprotein</keyword>
<dbReference type="RefSeq" id="WP_109642289.1">
    <property type="nucleotide sequence ID" value="NZ_QGHB01000023.1"/>
</dbReference>
<comment type="catalytic activity">
    <reaction evidence="14">
        <text>docosanoyl-[(phenol)carboxyphthiodiolenone synthase] + 2 (S)-methylmalonyl-CoA + 3 malonyl-CoA + 5 NADPH + 10 H(+) = C34-carboxyphthiodiolenone-[(phenol)carboxyphthiodiolenone synthase] + 5 CO2 + 5 NADP(+) + 5 CoA + 2 H2O</text>
        <dbReference type="Rhea" id="RHEA:57752"/>
        <dbReference type="Rhea" id="RHEA-COMP:14987"/>
        <dbReference type="Rhea" id="RHEA-COMP:14988"/>
        <dbReference type="ChEBI" id="CHEBI:15377"/>
        <dbReference type="ChEBI" id="CHEBI:15378"/>
        <dbReference type="ChEBI" id="CHEBI:16526"/>
        <dbReference type="ChEBI" id="CHEBI:57287"/>
        <dbReference type="ChEBI" id="CHEBI:57327"/>
        <dbReference type="ChEBI" id="CHEBI:57384"/>
        <dbReference type="ChEBI" id="CHEBI:57783"/>
        <dbReference type="ChEBI" id="CHEBI:58349"/>
        <dbReference type="ChEBI" id="CHEBI:142237"/>
        <dbReference type="ChEBI" id="CHEBI:142238"/>
        <dbReference type="EC" id="2.3.1.292"/>
    </reaction>
</comment>
<evidence type="ECO:0000256" key="21">
    <source>
        <dbReference type="ARBA" id="ARBA00084020"/>
    </source>
</evidence>
<dbReference type="GO" id="GO:0071770">
    <property type="term" value="P:DIM/DIP cell wall layer assembly"/>
    <property type="evidence" value="ECO:0007669"/>
    <property type="project" value="TreeGrafter"/>
</dbReference>
<comment type="cofactor">
    <cofactor evidence="1">
        <name>NADP(+)</name>
        <dbReference type="ChEBI" id="CHEBI:58349"/>
    </cofactor>
</comment>
<dbReference type="CDD" id="cd00833">
    <property type="entry name" value="PKS"/>
    <property type="match status" value="1"/>
</dbReference>
<evidence type="ECO:0000256" key="18">
    <source>
        <dbReference type="ARBA" id="ARBA00073623"/>
    </source>
</evidence>
<comment type="cofactor">
    <cofactor evidence="2">
        <name>pantetheine 4'-phosphate</name>
        <dbReference type="ChEBI" id="CHEBI:47942"/>
    </cofactor>
</comment>
<dbReference type="PROSITE" id="PS00606">
    <property type="entry name" value="KS3_1"/>
    <property type="match status" value="1"/>
</dbReference>
<feature type="active site" description="Proton acceptor; for dehydratase activity" evidence="22">
    <location>
        <position position="1332"/>
    </location>
</feature>
<dbReference type="PROSITE" id="PS52019">
    <property type="entry name" value="PKS_MFAS_DH"/>
    <property type="match status" value="1"/>
</dbReference>
<dbReference type="SMART" id="SM00823">
    <property type="entry name" value="PKS_PP"/>
    <property type="match status" value="1"/>
</dbReference>
<dbReference type="InterPro" id="IPR014043">
    <property type="entry name" value="Acyl_transferase_dom"/>
</dbReference>
<dbReference type="InterPro" id="IPR014031">
    <property type="entry name" value="Ketoacyl_synth_C"/>
</dbReference>
<evidence type="ECO:0000259" key="25">
    <source>
        <dbReference type="PROSITE" id="PS52019"/>
    </source>
</evidence>
<dbReference type="GO" id="GO:0016491">
    <property type="term" value="F:oxidoreductase activity"/>
    <property type="evidence" value="ECO:0007669"/>
    <property type="project" value="UniProtKB-KW"/>
</dbReference>
<keyword evidence="6" id="KW-0276">Fatty acid metabolism</keyword>
<dbReference type="SUPFAM" id="SSF55048">
    <property type="entry name" value="Probable ACP-binding domain of malonyl-CoA ACP transacylase"/>
    <property type="match status" value="1"/>
</dbReference>
<dbReference type="InterPro" id="IPR020843">
    <property type="entry name" value="ER"/>
</dbReference>
<dbReference type="Pfam" id="PF00109">
    <property type="entry name" value="ketoacyl-synt"/>
    <property type="match status" value="1"/>
</dbReference>
<comment type="function">
    <text evidence="16">Part of the PpsABCDE complex involved in the biosynthesis of the lipid core common to phthiocerols and phenolphthiocerols by successive additions of malonyl-CoA or methylmalonyl-CoA extender units. PpsA can accept as substrate the activated forms of either icosanoyl (C20), docosanoyl (C22) or lignoceroyl (C24) groups from FadD26, or a (4-hydroxyphenyl)-C17 or (4-hydroxyphenyl)-C19 fatty acyl from FadD29. PpsA initiates the biosynthesis and extends its substrate using a malonyl-CoA extender unit. The PpsB and PpsC proteins add the second and third malonyl-CoA extender units. PpsD adds an (R)-methylmalonyl unit and PpsE adds a second (R)-methylmalonyl unit. The incorporation of the methylmalonyl units results in formation of two branched methyl groups in the elongated product.</text>
</comment>
<evidence type="ECO:0000256" key="7">
    <source>
        <dbReference type="ARBA" id="ARBA00022857"/>
    </source>
</evidence>
<keyword evidence="10" id="KW-0511">Multifunctional enzyme</keyword>
<dbReference type="SMART" id="SM00826">
    <property type="entry name" value="PKS_DH"/>
    <property type="match status" value="1"/>
</dbReference>
<dbReference type="InterPro" id="IPR050091">
    <property type="entry name" value="PKS_NRPS_Biosynth_Enz"/>
</dbReference>
<comment type="catalytic activity">
    <reaction evidence="15">
        <text>icosanoyl-[(phenol)carboxyphthiodiolenone synthase] + 2 (S)-methylmalonyl-CoA + 3 malonyl-CoA + 5 NADPH + 10 H(+) = C32-carboxyphthiodiolenone-[(phenol)carboxyphthiodiolenone synthase] + 5 CO2 + 5 NADP(+) + 5 CoA + 2 H2O</text>
        <dbReference type="Rhea" id="RHEA:57748"/>
        <dbReference type="Rhea" id="RHEA-COMP:14985"/>
        <dbReference type="Rhea" id="RHEA-COMP:14986"/>
        <dbReference type="ChEBI" id="CHEBI:15377"/>
        <dbReference type="ChEBI" id="CHEBI:15378"/>
        <dbReference type="ChEBI" id="CHEBI:16526"/>
        <dbReference type="ChEBI" id="CHEBI:57287"/>
        <dbReference type="ChEBI" id="CHEBI:57327"/>
        <dbReference type="ChEBI" id="CHEBI:57384"/>
        <dbReference type="ChEBI" id="CHEBI:57783"/>
        <dbReference type="ChEBI" id="CHEBI:58349"/>
        <dbReference type="ChEBI" id="CHEBI:87848"/>
        <dbReference type="ChEBI" id="CHEBI:142236"/>
        <dbReference type="EC" id="2.3.1.292"/>
    </reaction>
</comment>
<dbReference type="Gene3D" id="3.30.70.3290">
    <property type="match status" value="1"/>
</dbReference>
<dbReference type="InterPro" id="IPR016035">
    <property type="entry name" value="Acyl_Trfase/lysoPLipase"/>
</dbReference>
<dbReference type="GO" id="GO:0031177">
    <property type="term" value="F:phosphopantetheine binding"/>
    <property type="evidence" value="ECO:0007669"/>
    <property type="project" value="InterPro"/>
</dbReference>
<dbReference type="FunFam" id="3.40.47.10:FF:000042">
    <property type="entry name" value="Polyketide synthase Pks13"/>
    <property type="match status" value="1"/>
</dbReference>
<dbReference type="InterPro" id="IPR016036">
    <property type="entry name" value="Malonyl_transacylase_ACP-bd"/>
</dbReference>
<dbReference type="EMBL" id="QGHB01000023">
    <property type="protein sequence ID" value="PWK80669.1"/>
    <property type="molecule type" value="Genomic_DNA"/>
</dbReference>
<reference evidence="26 27" key="1">
    <citation type="submission" date="2018-05" db="EMBL/GenBank/DDBJ databases">
        <title>Genomic Encyclopedia of Type Strains, Phase IV (KMG-IV): sequencing the most valuable type-strain genomes for metagenomic binning, comparative biology and taxonomic classification.</title>
        <authorList>
            <person name="Goeker M."/>
        </authorList>
    </citation>
    <scope>NUCLEOTIDE SEQUENCE [LARGE SCALE GENOMIC DNA]</scope>
    <source>
        <strain evidence="26 27">DSM 45480</strain>
    </source>
</reference>
<evidence type="ECO:0000256" key="8">
    <source>
        <dbReference type="ARBA" id="ARBA00023002"/>
    </source>
</evidence>
<dbReference type="Gene3D" id="3.10.129.110">
    <property type="entry name" value="Polyketide synthase dehydratase"/>
    <property type="match status" value="1"/>
</dbReference>
<dbReference type="SMART" id="SM00822">
    <property type="entry name" value="PKS_KR"/>
    <property type="match status" value="1"/>
</dbReference>
<feature type="region of interest" description="N-terminal hotdog fold" evidence="22">
    <location>
        <begin position="1302"/>
        <end position="1419"/>
    </location>
</feature>
<evidence type="ECO:0000256" key="4">
    <source>
        <dbReference type="ARBA" id="ARBA00022553"/>
    </source>
</evidence>
<dbReference type="InterPro" id="IPR011032">
    <property type="entry name" value="GroES-like_sf"/>
</dbReference>
<dbReference type="PROSITE" id="PS52004">
    <property type="entry name" value="KS3_2"/>
    <property type="match status" value="1"/>
</dbReference>
<evidence type="ECO:0000256" key="14">
    <source>
        <dbReference type="ARBA" id="ARBA00052119"/>
    </source>
</evidence>
<evidence type="ECO:0000256" key="22">
    <source>
        <dbReference type="PROSITE-ProRule" id="PRU01363"/>
    </source>
</evidence>
<dbReference type="InterPro" id="IPR014030">
    <property type="entry name" value="Ketoacyl_synth_N"/>
</dbReference>
<dbReference type="CDD" id="cd05195">
    <property type="entry name" value="enoyl_red"/>
    <property type="match status" value="1"/>
</dbReference>
<evidence type="ECO:0000256" key="12">
    <source>
        <dbReference type="ARBA" id="ARBA00050973"/>
    </source>
</evidence>
<dbReference type="Proteomes" id="UP000246005">
    <property type="component" value="Unassembled WGS sequence"/>
</dbReference>
<dbReference type="InterPro" id="IPR020841">
    <property type="entry name" value="PKS_Beta-ketoAc_synthase_dom"/>
</dbReference>
<evidence type="ECO:0000256" key="17">
    <source>
        <dbReference type="ARBA" id="ARBA00066974"/>
    </source>
</evidence>
<dbReference type="PANTHER" id="PTHR43775:SF37">
    <property type="entry name" value="SI:DKEY-61P9.11"/>
    <property type="match status" value="1"/>
</dbReference>
<evidence type="ECO:0000256" key="16">
    <source>
        <dbReference type="ARBA" id="ARBA00058455"/>
    </source>
</evidence>
<dbReference type="InterPro" id="IPR057326">
    <property type="entry name" value="KR_dom"/>
</dbReference>
<dbReference type="InterPro" id="IPR049552">
    <property type="entry name" value="PKS_DH_N"/>
</dbReference>
<dbReference type="Gene3D" id="3.40.47.10">
    <property type="match status" value="1"/>
</dbReference>
<dbReference type="Pfam" id="PF16197">
    <property type="entry name" value="KAsynt_C_assoc"/>
    <property type="match status" value="1"/>
</dbReference>
<dbReference type="InterPro" id="IPR029058">
    <property type="entry name" value="AB_hydrolase_fold"/>
</dbReference>
<dbReference type="InterPro" id="IPR018201">
    <property type="entry name" value="Ketoacyl_synth_AS"/>
</dbReference>
<evidence type="ECO:0000256" key="5">
    <source>
        <dbReference type="ARBA" id="ARBA00022679"/>
    </source>
</evidence>
<dbReference type="SUPFAM" id="SSF51735">
    <property type="entry name" value="NAD(P)-binding Rossmann-fold domains"/>
    <property type="match status" value="3"/>
</dbReference>
<dbReference type="InterPro" id="IPR013149">
    <property type="entry name" value="ADH-like_C"/>
</dbReference>
<evidence type="ECO:0000256" key="13">
    <source>
        <dbReference type="ARBA" id="ARBA00051971"/>
    </source>
</evidence>
<dbReference type="Pfam" id="PF00107">
    <property type="entry name" value="ADH_zinc_N"/>
    <property type="match status" value="1"/>
</dbReference>
<dbReference type="Pfam" id="PF14765">
    <property type="entry name" value="PS-DH"/>
    <property type="match status" value="1"/>
</dbReference>
<dbReference type="FunFam" id="3.40.50.720:FF:000209">
    <property type="entry name" value="Polyketide synthase Pks12"/>
    <property type="match status" value="1"/>
</dbReference>
<dbReference type="InterPro" id="IPR009081">
    <property type="entry name" value="PP-bd_ACP"/>
</dbReference>
<dbReference type="PANTHER" id="PTHR43775">
    <property type="entry name" value="FATTY ACID SYNTHASE"/>
    <property type="match status" value="1"/>
</dbReference>
<dbReference type="SMART" id="SM00827">
    <property type="entry name" value="PKS_AT"/>
    <property type="match status" value="1"/>
</dbReference>
<dbReference type="GO" id="GO:0006633">
    <property type="term" value="P:fatty acid biosynthetic process"/>
    <property type="evidence" value="ECO:0007669"/>
    <property type="project" value="InterPro"/>
</dbReference>
<dbReference type="Pfam" id="PF02801">
    <property type="entry name" value="Ketoacyl-synt_C"/>
    <property type="match status" value="1"/>
</dbReference>
<dbReference type="InterPro" id="IPR001227">
    <property type="entry name" value="Ac_transferase_dom_sf"/>
</dbReference>
<evidence type="ECO:0000313" key="27">
    <source>
        <dbReference type="Proteomes" id="UP000246005"/>
    </source>
</evidence>
<keyword evidence="7" id="KW-0521">NADP</keyword>
<dbReference type="Gene3D" id="3.40.50.720">
    <property type="entry name" value="NAD(P)-binding Rossmann-like Domain"/>
    <property type="match status" value="2"/>
</dbReference>
<evidence type="ECO:0000256" key="11">
    <source>
        <dbReference type="ARBA" id="ARBA00023315"/>
    </source>
</evidence>
<dbReference type="InterPro" id="IPR013968">
    <property type="entry name" value="PKS_KR"/>
</dbReference>
<dbReference type="Pfam" id="PF00698">
    <property type="entry name" value="Acyl_transf_1"/>
    <property type="match status" value="1"/>
</dbReference>
<evidence type="ECO:0000256" key="1">
    <source>
        <dbReference type="ARBA" id="ARBA00001937"/>
    </source>
</evidence>
<dbReference type="InterPro" id="IPR036736">
    <property type="entry name" value="ACP-like_sf"/>
</dbReference>
<feature type="region of interest" description="C-terminal hotdog fold" evidence="22">
    <location>
        <begin position="1429"/>
        <end position="1566"/>
    </location>
</feature>
<dbReference type="InterPro" id="IPR020806">
    <property type="entry name" value="PKS_PP-bd"/>
</dbReference>
<evidence type="ECO:0000256" key="3">
    <source>
        <dbReference type="ARBA" id="ARBA00022450"/>
    </source>
</evidence>
<evidence type="ECO:0000256" key="20">
    <source>
        <dbReference type="ARBA" id="ARBA00078169"/>
    </source>
</evidence>
<comment type="caution">
    <text evidence="26">The sequence shown here is derived from an EMBL/GenBank/DDBJ whole genome shotgun (WGS) entry which is preliminary data.</text>
</comment>
<dbReference type="SUPFAM" id="SSF50129">
    <property type="entry name" value="GroES-like"/>
    <property type="match status" value="1"/>
</dbReference>
<gene>
    <name evidence="26" type="ORF">C8D88_12333</name>
</gene>
<evidence type="ECO:0000259" key="24">
    <source>
        <dbReference type="PROSITE" id="PS52004"/>
    </source>
</evidence>
<dbReference type="InterPro" id="IPR042104">
    <property type="entry name" value="PKS_dehydratase_sf"/>
</dbReference>
<keyword evidence="3" id="KW-0596">Phosphopantetheine</keyword>
<sequence>MASAEQDVQPTDIAIIGMACRFPDASDPDTFWERVREGREQLSRFTDDQLRSAGVAEKLIENDQYIPTTSLIDGPGDFDAAFFGITPREAEVMDPQHRLFLELCWHALEDAGLDPSRHDGDIGVFAGAARNTYLRNNIAPFLDASDNLDGSVRGLQADIGNYGDFLTTRVSYKLGLSGPSMNLQTACSTSLVAVHMACQSLITGESDVALAGGVAVLVPQVNGYLYEEGSISSADGHCRPFDADANGTVFGNGAGVVVLRRLEDALADDERVIAVIKGTAINNDGSDKMSYSAPSVNGQATAIAQALQVGDVDPRTIGYVEAHGTGTSLGDPIEIAALTSAFGLGRVEGPFCAVGAVKAQIGHLGAAAGIAGLIKAALAVYHGEIPPMVNFNRPNPRVQFDGSPFYVPVKATPWHGLRRAGVSSFGIGGTNAHAVLEQPPARTVTSVPAEVRPFVLSARTPEALDELRSAVADHLMTKPLASVDEVTRTLATGRFRFRHRVAVCADDLGRAAELLRAAKVPAFREAEAAELPVVFAFPGQGSQYVGMTRALYESDRVFRTEFDRCTSLLTPLLNRDLREVVFSDEDRSAELQDTRWTQPALFAVEYAVARSLMSAGVTPAAMIGHSVGEYVAACLAGVFSLEDAVKLIATRGELMSRTRPGAMVAVGLAEDVLRPMLPAGLDIAAINSATQCVVAGDVEAIERFEARLAAEEATHTRLKTTRAFHSALMDPMLDEFREVLVAVRFSAPRLRFVSNLTGAWADPVQVTTADYWVAHARRAVRFADGLKTVAAIGASVVVEAGPGRGLAGMFRALPATHRLAAVSPWVRGRSDASTTAEVVGDLWTYGAAVDWDTHFSAGQRGRAALPGYPFERTTYWIEPPRRGHEPVPAASLSWLRVPRWTPTPLPVLPAVRRRVLALVPDVAHPLVAALSTEHDVITATHKADPAEVLAALDEPVDVIVCAAADETAAADLRARAHHVLDNAFFPLLRFVRAIARQPHEGSLDVVVVHPDKDGQRPELALLTGPCKVLPQEYPDVRIAQVITSRPADVAAELRRVTAGSVISYLESGRAELHYEEIAADDTSSMWTANGSYLITGGLGGIGLALAEDAAAFRGVRLTLVHRSALPDEAEWADLVVAPGTPDRIRNRLAAVLRMRAAGAEVRCVRADVSDVDAMRGVRAEFGPFHGIVHAAGVPGGRLIEVLDREHVANVLRPKVEGTLVLDEVVADEHTAWMVLCSSMAAVFGGVGQTEYCSANAFLDAFARHRTARGLRTVSLGFDVWGDVGMAVDAASSHEPEPEKITHPLFSHRLATDASVSYRGELRPGRDWVLDEHRVGETGLLPGTGLIEYVHAAATLRLDAERVEITGLDLVRPFSVPANVTAEIDVRVTGSGTVTLTGRTPGGAWIEYAAATVAPITIEAEPDELVAFDDHRNSPGTAPTSDLLTFGPRWDNVVRSRRTGDDELLVECGLAEEFEGDLDEHALHPALLDTAAGAFVAELGNCVYLPMSYESIRVHRPMPSLVRSRIRRVSAADGLLRLNVHIQDEGGAGVLDIIGYTLREVDPTAMATQAEANHSLVSRGFGDLASLAFVAAERTAPGPGEIEIEVLATGLNFKEVLIATGMLDLGQPDFRFGLECAGVVAAVGAGVTSLAVGDPVMAIGTSCFSRYVTVRADLASPIPAGMTFSQAATIPVAFATAYDCLVNLGRLRQGERVLVHAAAGGVGLAAIQIAHHLGAEVFGTAGSPRKREYVANAGVTHVMDSRSLDFEHETVEAGGVDVVLNSLAGDRIAAGLRTLRPMGRFVEIGKRDVLAGTAVDLRLLERGISFSVYNPDVGSDAFVRSWREVIDLVRTGVLVPLPLREFDVSDVGGAFAHMTRGQHIGKVVVCRQGAGVTSTYSPSAEATDVITTATGLPSVHKALASGHPHVLITPRSVVSDTEFLVADHVLDALDDGRDVATHARPALEYSYAAPIGTTEEDLAAIWASLLGIDQVGRDDRFLDLGGDSLCATQVVARVRSRLDVRISPADVLSDQPLAVLAALIDAQRAHRDAPEAAVEVGII</sequence>
<dbReference type="GO" id="GO:0034081">
    <property type="term" value="C:polyketide synthase complex"/>
    <property type="evidence" value="ECO:0007669"/>
    <property type="project" value="UniProtKB-ARBA"/>
</dbReference>
<dbReference type="GO" id="GO:0005886">
    <property type="term" value="C:plasma membrane"/>
    <property type="evidence" value="ECO:0007669"/>
    <property type="project" value="TreeGrafter"/>
</dbReference>
<comment type="catalytic activity">
    <reaction evidence="13">
        <text>19-(4-hydroxyphenyl)nonadecanoyl-[(phenol)carboxyphthiodiolenone synthase] + 2 (S)-methylmalonyl-CoA + 3 malonyl-CoA + 5 NADPH + 10 H(+) = C37-(phenol)carboxyphthiodiolenone-[(phenol)carboxyphthiodiolenone synthase] + 5 CO2 + 5 NADP(+) + 5 CoA + 2 H2O</text>
        <dbReference type="Rhea" id="RHEA:57760"/>
        <dbReference type="Rhea" id="RHEA-COMP:14273"/>
        <dbReference type="Rhea" id="RHEA-COMP:14990"/>
        <dbReference type="ChEBI" id="CHEBI:15377"/>
        <dbReference type="ChEBI" id="CHEBI:15378"/>
        <dbReference type="ChEBI" id="CHEBI:16526"/>
        <dbReference type="ChEBI" id="CHEBI:57287"/>
        <dbReference type="ChEBI" id="CHEBI:57327"/>
        <dbReference type="ChEBI" id="CHEBI:57384"/>
        <dbReference type="ChEBI" id="CHEBI:57783"/>
        <dbReference type="ChEBI" id="CHEBI:58349"/>
        <dbReference type="ChEBI" id="CHEBI:133301"/>
        <dbReference type="ChEBI" id="CHEBI:142260"/>
        <dbReference type="EC" id="2.3.1.292"/>
    </reaction>
</comment>
<dbReference type="PROSITE" id="PS50075">
    <property type="entry name" value="CARRIER"/>
    <property type="match status" value="1"/>
</dbReference>
<name>A0A316HHH5_9PSEU</name>
<dbReference type="InterPro" id="IPR032821">
    <property type="entry name" value="PKS_assoc"/>
</dbReference>
<dbReference type="Gene3D" id="3.40.366.10">
    <property type="entry name" value="Malonyl-Coenzyme A Acyl Carrier Protein, domain 2"/>
    <property type="match status" value="1"/>
</dbReference>
<dbReference type="InterPro" id="IPR049900">
    <property type="entry name" value="PKS_mFAS_DH"/>
</dbReference>
<feature type="domain" description="Ketosynthase family 3 (KS3)" evidence="24">
    <location>
        <begin position="10"/>
        <end position="438"/>
    </location>
</feature>
<keyword evidence="9" id="KW-0443">Lipid metabolism</keyword>
<dbReference type="EC" id="2.3.1.292" evidence="17"/>
<dbReference type="Gene3D" id="3.90.180.10">
    <property type="entry name" value="Medium-chain alcohol dehydrogenases, catalytic domain"/>
    <property type="match status" value="1"/>
</dbReference>
<dbReference type="Gene3D" id="3.40.50.1820">
    <property type="entry name" value="alpha/beta hydrolase"/>
    <property type="match status" value="1"/>
</dbReference>
<evidence type="ECO:0000256" key="9">
    <source>
        <dbReference type="ARBA" id="ARBA00023098"/>
    </source>
</evidence>
<dbReference type="GO" id="GO:0004315">
    <property type="term" value="F:3-oxoacyl-[acyl-carrier-protein] synthase activity"/>
    <property type="evidence" value="ECO:0007669"/>
    <property type="project" value="InterPro"/>
</dbReference>
<dbReference type="Pfam" id="PF08240">
    <property type="entry name" value="ADH_N"/>
    <property type="match status" value="1"/>
</dbReference>
<dbReference type="InterPro" id="IPR020807">
    <property type="entry name" value="PKS_DH"/>
</dbReference>
<evidence type="ECO:0000259" key="23">
    <source>
        <dbReference type="PROSITE" id="PS50075"/>
    </source>
</evidence>
<dbReference type="FunFam" id="1.10.1200.10:FF:000005">
    <property type="entry name" value="Nonribosomal peptide synthetase 1"/>
    <property type="match status" value="1"/>
</dbReference>
<dbReference type="GO" id="GO:0004312">
    <property type="term" value="F:fatty acid synthase activity"/>
    <property type="evidence" value="ECO:0007669"/>
    <property type="project" value="TreeGrafter"/>
</dbReference>
<feature type="active site" description="Proton donor; for dehydratase activity" evidence="22">
    <location>
        <position position="1488"/>
    </location>
</feature>
<evidence type="ECO:0000256" key="19">
    <source>
        <dbReference type="ARBA" id="ARBA00075053"/>
    </source>
</evidence>
<evidence type="ECO:0000256" key="6">
    <source>
        <dbReference type="ARBA" id="ARBA00022832"/>
    </source>
</evidence>
<dbReference type="InterPro" id="IPR016039">
    <property type="entry name" value="Thiolase-like"/>
</dbReference>
<keyword evidence="5 26" id="KW-0808">Transferase</keyword>
<evidence type="ECO:0000313" key="26">
    <source>
        <dbReference type="EMBL" id="PWK80669.1"/>
    </source>
</evidence>
<evidence type="ECO:0000256" key="2">
    <source>
        <dbReference type="ARBA" id="ARBA00001957"/>
    </source>
</evidence>
<dbReference type="SUPFAM" id="SSF47336">
    <property type="entry name" value="ACP-like"/>
    <property type="match status" value="1"/>
</dbReference>
<dbReference type="InterPro" id="IPR036291">
    <property type="entry name" value="NAD(P)-bd_dom_sf"/>
</dbReference>
<dbReference type="Pfam" id="PF21089">
    <property type="entry name" value="PKS_DH_N"/>
    <property type="match status" value="1"/>
</dbReference>
<protein>
    <recommendedName>
        <fullName evidence="18">Phenolphthiocerol/phthiocerol polyketide synthase subunit E</fullName>
        <ecNumber evidence="17">2.3.1.292</ecNumber>
    </recommendedName>
    <alternativeName>
        <fullName evidence="20">(Phenol)carboxyphthiodiolenone synthase subunit E</fullName>
    </alternativeName>
    <alternativeName>
        <fullName evidence="21">Beta-ketoacyl-acyl-carrier-protein synthase I</fullName>
    </alternativeName>
    <alternativeName>
        <fullName evidence="19">Phthiocerol synthesis polyketide synthase type I PpsE</fullName>
    </alternativeName>
</protein>
<dbReference type="SMART" id="SM00825">
    <property type="entry name" value="PKS_KS"/>
    <property type="match status" value="1"/>
</dbReference>
<dbReference type="Pfam" id="PF08659">
    <property type="entry name" value="KR"/>
    <property type="match status" value="1"/>
</dbReference>
<dbReference type="SUPFAM" id="SSF53901">
    <property type="entry name" value="Thiolase-like"/>
    <property type="match status" value="1"/>
</dbReference>
<accession>A0A316HHH5</accession>
<comment type="catalytic activity">
    <reaction evidence="12">
        <text>17-(4-hydroxyphenyl)heptadecanoyl-[(phenol)carboxyphthiodiolenone synthase] + 2 (S)-methylmalonyl-CoA + 3 malonyl-CoA + 5 NADPH + 10 H(+) = C35-(phenol)carboxyphthiodiolenone-[(phenol)carboxyphthiodiolenone synthase] + 5 CO2 + 5 NADP(+) + 5 CoA + 2 H2O</text>
        <dbReference type="Rhea" id="RHEA:57756"/>
        <dbReference type="Rhea" id="RHEA-COMP:14272"/>
        <dbReference type="Rhea" id="RHEA-COMP:14989"/>
        <dbReference type="ChEBI" id="CHEBI:15377"/>
        <dbReference type="ChEBI" id="CHEBI:15378"/>
        <dbReference type="ChEBI" id="CHEBI:16526"/>
        <dbReference type="ChEBI" id="CHEBI:57287"/>
        <dbReference type="ChEBI" id="CHEBI:57327"/>
        <dbReference type="ChEBI" id="CHEBI:57384"/>
        <dbReference type="ChEBI" id="CHEBI:57783"/>
        <dbReference type="ChEBI" id="CHEBI:58349"/>
        <dbReference type="ChEBI" id="CHEBI:133300"/>
        <dbReference type="ChEBI" id="CHEBI:142259"/>
        <dbReference type="EC" id="2.3.1.292"/>
    </reaction>
</comment>
<keyword evidence="11" id="KW-0012">Acyltransferase</keyword>
<dbReference type="InterPro" id="IPR049551">
    <property type="entry name" value="PKS_DH_C"/>
</dbReference>
<feature type="domain" description="PKS/mFAS DH" evidence="25">
    <location>
        <begin position="1302"/>
        <end position="1566"/>
    </location>
</feature>
<organism evidence="26 27">
    <name type="scientific">Lentzea atacamensis</name>
    <dbReference type="NCBI Taxonomy" id="531938"/>
    <lineage>
        <taxon>Bacteria</taxon>
        <taxon>Bacillati</taxon>
        <taxon>Actinomycetota</taxon>
        <taxon>Actinomycetes</taxon>
        <taxon>Pseudonocardiales</taxon>
        <taxon>Pseudonocardiaceae</taxon>
        <taxon>Lentzea</taxon>
    </lineage>
</organism>
<dbReference type="Pfam" id="PF00550">
    <property type="entry name" value="PP-binding"/>
    <property type="match status" value="1"/>
</dbReference>
<keyword evidence="8" id="KW-0560">Oxidoreductase</keyword>
<proteinExistence type="predicted"/>